<keyword evidence="1" id="KW-0812">Transmembrane</keyword>
<feature type="transmembrane region" description="Helical" evidence="1">
    <location>
        <begin position="12"/>
        <end position="31"/>
    </location>
</feature>
<reference evidence="2" key="1">
    <citation type="journal article" date="2011" name="Proc. Natl. Acad. Sci. U.S.A.">
        <title>Distant Mimivirus relative with a larger genome highlights the fundamental features of Megaviridae.</title>
        <authorList>
            <person name="Arslan D."/>
            <person name="Legendre M."/>
            <person name="Seltzer V."/>
            <person name="Abergel C."/>
            <person name="Claverie J.M."/>
        </authorList>
    </citation>
    <scope>NUCLEOTIDE SEQUENCE [LARGE SCALE GENOMIC DNA]</scope>
</reference>
<gene>
    <name evidence="2" type="primary">mg127</name>
</gene>
<evidence type="ECO:0000313" key="2">
    <source>
        <dbReference type="EMBL" id="AEQ33052.1"/>
    </source>
</evidence>
<sequence length="94" mass="9884">MNIMSNNISPILLIHACITGISYGYGSVLAIPHVYGTLYGITGGFIMAKIFGLRIGYPGHPQGEGEGAECMAHMMLYGGLGGLFYGIGKLLSSK</sequence>
<dbReference type="KEGG" id="vg:11257139"/>
<feature type="transmembrane region" description="Helical" evidence="1">
    <location>
        <begin position="37"/>
        <end position="57"/>
    </location>
</feature>
<proteinExistence type="predicted"/>
<keyword evidence="1" id="KW-1133">Transmembrane helix</keyword>
<protein>
    <submittedName>
        <fullName evidence="2">Uncharacterized protein mg127</fullName>
    </submittedName>
</protein>
<dbReference type="EMBL" id="JN258408">
    <property type="protein sequence ID" value="AEQ33052.1"/>
    <property type="molecule type" value="Genomic_DNA"/>
</dbReference>
<dbReference type="RefSeq" id="YP_004894178.1">
    <property type="nucleotide sequence ID" value="NC_016072.1"/>
</dbReference>
<feature type="transmembrane region" description="Helical" evidence="1">
    <location>
        <begin position="69"/>
        <end position="88"/>
    </location>
</feature>
<dbReference type="GeneID" id="11257139"/>
<keyword evidence="1" id="KW-0472">Membrane</keyword>
<organism evidence="2">
    <name type="scientific">Megavirus chiliensis</name>
    <dbReference type="NCBI Taxonomy" id="1094892"/>
    <lineage>
        <taxon>Viruses</taxon>
        <taxon>Varidnaviria</taxon>
        <taxon>Bamfordvirae</taxon>
        <taxon>Nucleocytoviricota</taxon>
        <taxon>Megaviricetes</taxon>
        <taxon>Imitervirales</taxon>
        <taxon>Mimiviridae</taxon>
        <taxon>Megamimivirinae</taxon>
        <taxon>Megavirus</taxon>
        <taxon>Megavirus chilense</taxon>
    </lineage>
</organism>
<accession>G5CR65</accession>
<name>G5CR65_9VIRU</name>
<evidence type="ECO:0000256" key="1">
    <source>
        <dbReference type="SAM" id="Phobius"/>
    </source>
</evidence>